<protein>
    <submittedName>
        <fullName evidence="2">Uncharacterized protein</fullName>
    </submittedName>
</protein>
<feature type="transmembrane region" description="Helical" evidence="1">
    <location>
        <begin position="29"/>
        <end position="52"/>
    </location>
</feature>
<evidence type="ECO:0000256" key="1">
    <source>
        <dbReference type="SAM" id="Phobius"/>
    </source>
</evidence>
<sequence>MDADNSFKSYIKANRLEEQAYRRRTRKRLIIITLSFIVLIMIITGALVGTLLPMKSTATSKENIPSPTYSS</sequence>
<keyword evidence="1" id="KW-1133">Transmembrane helix</keyword>
<comment type="caution">
    <text evidence="2">The sequence shown here is derived from an EMBL/GenBank/DDBJ whole genome shotgun (WGS) entry which is preliminary data.</text>
</comment>
<keyword evidence="1" id="KW-0472">Membrane</keyword>
<accession>A0AAE0AGE6</accession>
<name>A0AAE0AGE6_9ROSI</name>
<organism evidence="2 3">
    <name type="scientific">Dipteronia sinensis</name>
    <dbReference type="NCBI Taxonomy" id="43782"/>
    <lineage>
        <taxon>Eukaryota</taxon>
        <taxon>Viridiplantae</taxon>
        <taxon>Streptophyta</taxon>
        <taxon>Embryophyta</taxon>
        <taxon>Tracheophyta</taxon>
        <taxon>Spermatophyta</taxon>
        <taxon>Magnoliopsida</taxon>
        <taxon>eudicotyledons</taxon>
        <taxon>Gunneridae</taxon>
        <taxon>Pentapetalae</taxon>
        <taxon>rosids</taxon>
        <taxon>malvids</taxon>
        <taxon>Sapindales</taxon>
        <taxon>Sapindaceae</taxon>
        <taxon>Hippocastanoideae</taxon>
        <taxon>Acereae</taxon>
        <taxon>Dipteronia</taxon>
    </lineage>
</organism>
<evidence type="ECO:0000313" key="2">
    <source>
        <dbReference type="EMBL" id="KAK3213314.1"/>
    </source>
</evidence>
<keyword evidence="3" id="KW-1185">Reference proteome</keyword>
<evidence type="ECO:0000313" key="3">
    <source>
        <dbReference type="Proteomes" id="UP001281410"/>
    </source>
</evidence>
<dbReference type="EMBL" id="JANJYJ010000005">
    <property type="protein sequence ID" value="KAK3213314.1"/>
    <property type="molecule type" value="Genomic_DNA"/>
</dbReference>
<dbReference type="Proteomes" id="UP001281410">
    <property type="component" value="Unassembled WGS sequence"/>
</dbReference>
<keyword evidence="1" id="KW-0812">Transmembrane</keyword>
<proteinExistence type="predicted"/>
<dbReference type="AlphaFoldDB" id="A0AAE0AGE6"/>
<reference evidence="2" key="1">
    <citation type="journal article" date="2023" name="Plant J.">
        <title>Genome sequences and population genomics provide insights into the demographic history, inbreeding, and mutation load of two 'living fossil' tree species of Dipteronia.</title>
        <authorList>
            <person name="Feng Y."/>
            <person name="Comes H.P."/>
            <person name="Chen J."/>
            <person name="Zhu S."/>
            <person name="Lu R."/>
            <person name="Zhang X."/>
            <person name="Li P."/>
            <person name="Qiu J."/>
            <person name="Olsen K.M."/>
            <person name="Qiu Y."/>
        </authorList>
    </citation>
    <scope>NUCLEOTIDE SEQUENCE</scope>
    <source>
        <strain evidence="2">NBL</strain>
    </source>
</reference>
<gene>
    <name evidence="2" type="ORF">Dsin_018020</name>
</gene>